<dbReference type="PROSITE" id="PS51203">
    <property type="entry name" value="CS"/>
    <property type="match status" value="1"/>
</dbReference>
<protein>
    <recommendedName>
        <fullName evidence="3">Calcyclin-binding protein</fullName>
    </recommendedName>
</protein>
<evidence type="ECO:0000259" key="11">
    <source>
        <dbReference type="PROSITE" id="PS51048"/>
    </source>
</evidence>
<evidence type="ECO:0000256" key="3">
    <source>
        <dbReference type="ARBA" id="ARBA00015702"/>
    </source>
</evidence>
<evidence type="ECO:0000313" key="13">
    <source>
        <dbReference type="EMBL" id="CAD7274602.1"/>
    </source>
</evidence>
<dbReference type="EMBL" id="CAJPEX010000273">
    <property type="protein sequence ID" value="CAG0914754.1"/>
    <property type="molecule type" value="Genomic_DNA"/>
</dbReference>
<dbReference type="EMBL" id="OA882310">
    <property type="protein sequence ID" value="CAD7274602.1"/>
    <property type="molecule type" value="Genomic_DNA"/>
</dbReference>
<keyword evidence="5" id="KW-0597">Phosphoprotein</keyword>
<dbReference type="PANTHER" id="PTHR13164:SF3">
    <property type="entry name" value="CALCYCLIN-BINDING PROTEIN"/>
    <property type="match status" value="1"/>
</dbReference>
<dbReference type="Pfam" id="PF04969">
    <property type="entry name" value="CS"/>
    <property type="match status" value="1"/>
</dbReference>
<keyword evidence="6" id="KW-0833">Ubl conjugation pathway</keyword>
<sequence>MIMASLSEMEKDIAELKLLLDGASRMRIKNILQSELTKARAELESLQRAATRDASSKEASSLKALCTVKLTNYAWDQTDKSVKIYLTNLPGIGDLPADSVSCGFEDRSVNVLIKGLNDKNYSFSLLKLLEEIKPSQSSFKVKESSVILTMPKKISSRWAHLLFSEKKAEDKRFDMPDADEDPSASLMKLMKKMYDEGDDEMKRTLTKSWYESQNKQDRPFGV</sequence>
<evidence type="ECO:0000259" key="12">
    <source>
        <dbReference type="PROSITE" id="PS51203"/>
    </source>
</evidence>
<dbReference type="PANTHER" id="PTHR13164">
    <property type="entry name" value="CALICYLIN BINDING PROTEIN"/>
    <property type="match status" value="1"/>
</dbReference>
<dbReference type="GO" id="GO:0015631">
    <property type="term" value="F:tubulin binding"/>
    <property type="evidence" value="ECO:0007669"/>
    <property type="project" value="InterPro"/>
</dbReference>
<dbReference type="GO" id="GO:0005737">
    <property type="term" value="C:cytoplasm"/>
    <property type="evidence" value="ECO:0007669"/>
    <property type="project" value="UniProtKB-SubCell"/>
</dbReference>
<dbReference type="Proteomes" id="UP000678499">
    <property type="component" value="Unassembled WGS sequence"/>
</dbReference>
<keyword evidence="10" id="KW-0175">Coiled coil</keyword>
<dbReference type="GO" id="GO:0005634">
    <property type="term" value="C:nucleus"/>
    <property type="evidence" value="ECO:0007669"/>
    <property type="project" value="UniProtKB-SubCell"/>
</dbReference>
<organism evidence="13">
    <name type="scientific">Notodromas monacha</name>
    <dbReference type="NCBI Taxonomy" id="399045"/>
    <lineage>
        <taxon>Eukaryota</taxon>
        <taxon>Metazoa</taxon>
        <taxon>Ecdysozoa</taxon>
        <taxon>Arthropoda</taxon>
        <taxon>Crustacea</taxon>
        <taxon>Oligostraca</taxon>
        <taxon>Ostracoda</taxon>
        <taxon>Podocopa</taxon>
        <taxon>Podocopida</taxon>
        <taxon>Cypridocopina</taxon>
        <taxon>Cypridoidea</taxon>
        <taxon>Cyprididae</taxon>
        <taxon>Notodromas</taxon>
    </lineage>
</organism>
<evidence type="ECO:0000256" key="1">
    <source>
        <dbReference type="ARBA" id="ARBA00004123"/>
    </source>
</evidence>
<keyword evidence="8" id="KW-0539">Nucleus</keyword>
<evidence type="ECO:0000256" key="7">
    <source>
        <dbReference type="ARBA" id="ARBA00022990"/>
    </source>
</evidence>
<dbReference type="CDD" id="cd06468">
    <property type="entry name" value="p23_CacyBP"/>
    <property type="match status" value="1"/>
</dbReference>
<evidence type="ECO:0000256" key="2">
    <source>
        <dbReference type="ARBA" id="ARBA00004496"/>
    </source>
</evidence>
<evidence type="ECO:0000256" key="4">
    <source>
        <dbReference type="ARBA" id="ARBA00022490"/>
    </source>
</evidence>
<dbReference type="InterPro" id="IPR052289">
    <property type="entry name" value="Calcyclin-binding_UBL-bridge"/>
</dbReference>
<evidence type="ECO:0000256" key="10">
    <source>
        <dbReference type="SAM" id="Coils"/>
    </source>
</evidence>
<feature type="domain" description="CS" evidence="12">
    <location>
        <begin position="68"/>
        <end position="162"/>
    </location>
</feature>
<keyword evidence="7" id="KW-0007">Acetylation</keyword>
<keyword evidence="4" id="KW-0963">Cytoplasm</keyword>
<keyword evidence="14" id="KW-1185">Reference proteome</keyword>
<accession>A0A7R9GBF4</accession>
<feature type="coiled-coil region" evidence="10">
    <location>
        <begin position="6"/>
        <end position="49"/>
    </location>
</feature>
<dbReference type="Gene3D" id="2.60.40.790">
    <property type="match status" value="1"/>
</dbReference>
<comment type="subcellular location">
    <subcellularLocation>
        <location evidence="2">Cytoplasm</location>
    </subcellularLocation>
    <subcellularLocation>
        <location evidence="1">Nucleus</location>
    </subcellularLocation>
</comment>
<dbReference type="InterPro" id="IPR007052">
    <property type="entry name" value="CS_dom"/>
</dbReference>
<name>A0A7R9GBF4_9CRUS</name>
<dbReference type="InterPro" id="IPR007699">
    <property type="entry name" value="SGS_dom"/>
</dbReference>
<dbReference type="Gene3D" id="4.10.860.10">
    <property type="entry name" value="UVR domain"/>
    <property type="match status" value="1"/>
</dbReference>
<comment type="function">
    <text evidence="9">May be involved in calcium-dependent ubiquitination and subsequent proteasomal degradation of target proteins. Probably serves as a molecular bridge in ubiquitin E3 complexes. Participates in the ubiquitin-mediated degradation of beta-catenin (CTNNB1).</text>
</comment>
<dbReference type="InterPro" id="IPR037893">
    <property type="entry name" value="CS_CacyBP"/>
</dbReference>
<dbReference type="InterPro" id="IPR015120">
    <property type="entry name" value="Siah-Interact_N"/>
</dbReference>
<dbReference type="PROSITE" id="PS51048">
    <property type="entry name" value="SGS"/>
    <property type="match status" value="1"/>
</dbReference>
<dbReference type="Pfam" id="PF09032">
    <property type="entry name" value="Siah-Interact_N"/>
    <property type="match status" value="1"/>
</dbReference>
<dbReference type="GO" id="GO:0031625">
    <property type="term" value="F:ubiquitin protein ligase binding"/>
    <property type="evidence" value="ECO:0007669"/>
    <property type="project" value="InterPro"/>
</dbReference>
<dbReference type="InterPro" id="IPR008978">
    <property type="entry name" value="HSP20-like_chaperone"/>
</dbReference>
<dbReference type="InterPro" id="IPR037201">
    <property type="entry name" value="CacyBP_N"/>
</dbReference>
<evidence type="ECO:0000313" key="14">
    <source>
        <dbReference type="Proteomes" id="UP000678499"/>
    </source>
</evidence>
<feature type="domain" description="SGS" evidence="11">
    <location>
        <begin position="147"/>
        <end position="222"/>
    </location>
</feature>
<dbReference type="SUPFAM" id="SSF140106">
    <property type="entry name" value="Calcyclin-binding protein-like"/>
    <property type="match status" value="1"/>
</dbReference>
<dbReference type="FunFam" id="2.60.40.790:FF:000040">
    <property type="entry name" value="Calcyclin binding protein"/>
    <property type="match status" value="1"/>
</dbReference>
<dbReference type="GO" id="GO:0044548">
    <property type="term" value="F:S100 protein binding"/>
    <property type="evidence" value="ECO:0007669"/>
    <property type="project" value="InterPro"/>
</dbReference>
<gene>
    <name evidence="13" type="ORF">NMOB1V02_LOCUS2430</name>
</gene>
<evidence type="ECO:0000256" key="8">
    <source>
        <dbReference type="ARBA" id="ARBA00023242"/>
    </source>
</evidence>
<dbReference type="AlphaFoldDB" id="A0A7R9GBF4"/>
<evidence type="ECO:0000256" key="9">
    <source>
        <dbReference type="ARBA" id="ARBA00025145"/>
    </source>
</evidence>
<dbReference type="SUPFAM" id="SSF49764">
    <property type="entry name" value="HSP20-like chaperones"/>
    <property type="match status" value="1"/>
</dbReference>
<proteinExistence type="predicted"/>
<dbReference type="OrthoDB" id="164025at2759"/>
<reference evidence="13" key="1">
    <citation type="submission" date="2020-11" db="EMBL/GenBank/DDBJ databases">
        <authorList>
            <person name="Tran Van P."/>
        </authorList>
    </citation>
    <scope>NUCLEOTIDE SEQUENCE</scope>
</reference>
<evidence type="ECO:0000256" key="6">
    <source>
        <dbReference type="ARBA" id="ARBA00022786"/>
    </source>
</evidence>
<evidence type="ECO:0000256" key="5">
    <source>
        <dbReference type="ARBA" id="ARBA00022553"/>
    </source>
</evidence>